<gene>
    <name evidence="2" type="ORF">CDV36_016529</name>
</gene>
<evidence type="ECO:0000313" key="3">
    <source>
        <dbReference type="Proteomes" id="UP000277212"/>
    </source>
</evidence>
<evidence type="ECO:0000313" key="2">
    <source>
        <dbReference type="EMBL" id="RMI93867.1"/>
    </source>
</evidence>
<reference evidence="2 3" key="1">
    <citation type="submission" date="2017-06" db="EMBL/GenBank/DDBJ databases">
        <title>Comparative genomic analysis of Ambrosia Fusariam Clade fungi.</title>
        <authorList>
            <person name="Stajich J.E."/>
            <person name="Carrillo J."/>
            <person name="Kijimoto T."/>
            <person name="Eskalen A."/>
            <person name="O'Donnell K."/>
            <person name="Kasson M."/>
        </authorList>
    </citation>
    <scope>NUCLEOTIDE SEQUENCE [LARGE SCALE GENOMIC DNA]</scope>
    <source>
        <strain evidence="2">UCR3666</strain>
    </source>
</reference>
<proteinExistence type="predicted"/>
<accession>A0A3M2QLR5</accession>
<dbReference type="Proteomes" id="UP000277212">
    <property type="component" value="Unassembled WGS sequence"/>
</dbReference>
<protein>
    <recommendedName>
        <fullName evidence="1">F-box domain-containing protein</fullName>
    </recommendedName>
</protein>
<dbReference type="OrthoDB" id="5279008at2759"/>
<dbReference type="AlphaFoldDB" id="A0A3M2QLR5"/>
<comment type="caution">
    <text evidence="2">The sequence shown here is derived from an EMBL/GenBank/DDBJ whole genome shotgun (WGS) entry which is preliminary data.</text>
</comment>
<dbReference type="EMBL" id="NKUJ01001123">
    <property type="protein sequence ID" value="RMI93867.1"/>
    <property type="molecule type" value="Genomic_DNA"/>
</dbReference>
<keyword evidence="3" id="KW-1185">Reference proteome</keyword>
<dbReference type="InterPro" id="IPR001810">
    <property type="entry name" value="F-box_dom"/>
</dbReference>
<sequence length="455" mass="51660">MFLDSSRPSHVMTTLLSLPVETTQLILGYLSSDDLRAFRQTCRDINEKTFSRFARTFFHTRYVMLEKESLNTLIHISEHPLLGPEVRTLGLCTDHFPEPEDDLRECQSLWSIMAGYSDSDGLDLWPSGELSLWPGDDDDDDDINNQSYATTYRRNFDAQEDFLSGSDIEALGRAMGHFSHCTTLLLTDACIPWGAARLEREIGELDRGLRYGDAGSERFVKHVLHVMLTAANASRLPLEELCIYLGQEDRPQTKSPISFHLLELSPGHMAQSESRSDITSLTTLKLLASPPFEKTSEENDSAPTWSQNLTRFIGLFPHLAHFSLAFSNDFDLQTISPCLYSILSTPQLRKLELARLEVTESELAGLLLRHQSTLEEISLREVVMDDKVSWTTLLKKIEQMPQVHGVTLKDCWLSALNRCGVTYDYELGAVYIRNRQGFKEAIAMVEELEMIWNLD</sequence>
<organism evidence="2 3">
    <name type="scientific">Fusarium kuroshium</name>
    <dbReference type="NCBI Taxonomy" id="2010991"/>
    <lineage>
        <taxon>Eukaryota</taxon>
        <taxon>Fungi</taxon>
        <taxon>Dikarya</taxon>
        <taxon>Ascomycota</taxon>
        <taxon>Pezizomycotina</taxon>
        <taxon>Sordariomycetes</taxon>
        <taxon>Hypocreomycetidae</taxon>
        <taxon>Hypocreales</taxon>
        <taxon>Nectriaceae</taxon>
        <taxon>Fusarium</taxon>
        <taxon>Fusarium solani species complex</taxon>
    </lineage>
</organism>
<dbReference type="InterPro" id="IPR036047">
    <property type="entry name" value="F-box-like_dom_sf"/>
</dbReference>
<feature type="domain" description="F-box" evidence="1">
    <location>
        <begin position="12"/>
        <end position="61"/>
    </location>
</feature>
<dbReference type="CDD" id="cd09917">
    <property type="entry name" value="F-box_SF"/>
    <property type="match status" value="1"/>
</dbReference>
<name>A0A3M2QLR5_9HYPO</name>
<dbReference type="PROSITE" id="PS50181">
    <property type="entry name" value="FBOX"/>
    <property type="match status" value="1"/>
</dbReference>
<dbReference type="SUPFAM" id="SSF81383">
    <property type="entry name" value="F-box domain"/>
    <property type="match status" value="1"/>
</dbReference>
<evidence type="ECO:0000259" key="1">
    <source>
        <dbReference type="PROSITE" id="PS50181"/>
    </source>
</evidence>
<dbReference type="STRING" id="2010991.A0A3M2QLR5"/>